<protein>
    <submittedName>
        <fullName evidence="2">Uncharacterized protein</fullName>
    </submittedName>
</protein>
<gene>
    <name evidence="2" type="ORF">HMPREF0742_02172</name>
</gene>
<dbReference type="PATRIC" id="fig|888019.4.peg.1811"/>
<feature type="compositionally biased region" description="Polar residues" evidence="1">
    <location>
        <begin position="97"/>
        <end position="114"/>
    </location>
</feature>
<comment type="caution">
    <text evidence="2">The sequence shown here is derived from an EMBL/GenBank/DDBJ whole genome shotgun (WGS) entry which is preliminary data.</text>
</comment>
<feature type="region of interest" description="Disordered" evidence="1">
    <location>
        <begin position="67"/>
        <end position="114"/>
    </location>
</feature>
<evidence type="ECO:0000313" key="3">
    <source>
        <dbReference type="Proteomes" id="UP000017174"/>
    </source>
</evidence>
<dbReference type="HOGENOM" id="CLU_180817_0_0_11"/>
<evidence type="ECO:0000256" key="1">
    <source>
        <dbReference type="SAM" id="MobiDB-lite"/>
    </source>
</evidence>
<dbReference type="AlphaFoldDB" id="U7UZD2"/>
<name>U7UZD2_9MICC</name>
<reference evidence="2 3" key="1">
    <citation type="submission" date="2013-08" db="EMBL/GenBank/DDBJ databases">
        <authorList>
            <person name="Weinstock G."/>
            <person name="Sodergren E."/>
            <person name="Wylie T."/>
            <person name="Fulton L."/>
            <person name="Fulton R."/>
            <person name="Fronick C."/>
            <person name="O'Laughlin M."/>
            <person name="Godfrey J."/>
            <person name="Miner T."/>
            <person name="Herter B."/>
            <person name="Appelbaum E."/>
            <person name="Cordes M."/>
            <person name="Lek S."/>
            <person name="Wollam A."/>
            <person name="Pepin K.H."/>
            <person name="Palsikar V.B."/>
            <person name="Mitreva M."/>
            <person name="Wilson R.K."/>
        </authorList>
    </citation>
    <scope>NUCLEOTIDE SEQUENCE [LARGE SCALE GENOMIC DNA]</scope>
    <source>
        <strain evidence="2 3">F0184</strain>
    </source>
</reference>
<sequence>MSPDGSWVGKFSEEGIELSVAADGSWVMKKEGQGTINVAADGSWVRKGNDGTTFTTKTDGTWVYTDAAGNTGTSEDGKAKVTIPKSPDMSAIKPSKDATTPKTPVQPKKVNSNS</sequence>
<proteinExistence type="predicted"/>
<accession>U7UZD2</accession>
<evidence type="ECO:0000313" key="2">
    <source>
        <dbReference type="EMBL" id="ERT64812.1"/>
    </source>
</evidence>
<dbReference type="Proteomes" id="UP000017174">
    <property type="component" value="Unassembled WGS sequence"/>
</dbReference>
<organism evidence="2 3">
    <name type="scientific">Rothia aeria F0184</name>
    <dbReference type="NCBI Taxonomy" id="888019"/>
    <lineage>
        <taxon>Bacteria</taxon>
        <taxon>Bacillati</taxon>
        <taxon>Actinomycetota</taxon>
        <taxon>Actinomycetes</taxon>
        <taxon>Micrococcales</taxon>
        <taxon>Micrococcaceae</taxon>
        <taxon>Rothia</taxon>
    </lineage>
</organism>
<dbReference type="EMBL" id="AXZG01000059">
    <property type="protein sequence ID" value="ERT64812.1"/>
    <property type="molecule type" value="Genomic_DNA"/>
</dbReference>